<dbReference type="Proteomes" id="UP001398420">
    <property type="component" value="Unassembled WGS sequence"/>
</dbReference>
<dbReference type="EC" id="2.7.8.-" evidence="10"/>
<gene>
    <name evidence="10" type="ORF">AAF454_10695</name>
</gene>
<comment type="similarity">
    <text evidence="2 7">Belongs to the LTA synthase family.</text>
</comment>
<feature type="domain" description="Sulfatase N-terminal" evidence="9">
    <location>
        <begin position="245"/>
        <end position="536"/>
    </location>
</feature>
<reference evidence="10 11" key="1">
    <citation type="submission" date="2024-04" db="EMBL/GenBank/DDBJ databases">
        <authorList>
            <person name="Wu Y.S."/>
            <person name="Zhang L."/>
        </authorList>
    </citation>
    <scope>NUCLEOTIDE SEQUENCE [LARGE SCALE GENOMIC DNA]</scope>
    <source>
        <strain evidence="10 11">KG-01</strain>
    </source>
</reference>
<dbReference type="CDD" id="cd16015">
    <property type="entry name" value="LTA_synthase"/>
    <property type="match status" value="1"/>
</dbReference>
<proteinExistence type="inferred from homology"/>
<evidence type="ECO:0000313" key="11">
    <source>
        <dbReference type="Proteomes" id="UP001398420"/>
    </source>
</evidence>
<name>A0ABU9LPN3_9BACL</name>
<evidence type="ECO:0000256" key="1">
    <source>
        <dbReference type="ARBA" id="ARBA00004651"/>
    </source>
</evidence>
<dbReference type="Gene3D" id="3.30.1120.170">
    <property type="match status" value="1"/>
</dbReference>
<accession>A0ABU9LPN3</accession>
<evidence type="ECO:0000256" key="5">
    <source>
        <dbReference type="ARBA" id="ARBA00022989"/>
    </source>
</evidence>
<evidence type="ECO:0000256" key="3">
    <source>
        <dbReference type="ARBA" id="ARBA00022475"/>
    </source>
</evidence>
<keyword evidence="4 8" id="KW-0812">Transmembrane</keyword>
<dbReference type="SUPFAM" id="SSF53649">
    <property type="entry name" value="Alkaline phosphatase-like"/>
    <property type="match status" value="1"/>
</dbReference>
<dbReference type="RefSeq" id="WP_342303052.1">
    <property type="nucleotide sequence ID" value="NZ_JBCEWA010000007.1"/>
</dbReference>
<dbReference type="EMBL" id="JBCEWA010000007">
    <property type="protein sequence ID" value="MEL5988867.1"/>
    <property type="molecule type" value="Genomic_DNA"/>
</dbReference>
<evidence type="ECO:0000256" key="7">
    <source>
        <dbReference type="PIRNR" id="PIRNR005091"/>
    </source>
</evidence>
<dbReference type="PANTHER" id="PTHR47371">
    <property type="entry name" value="LIPOTEICHOIC ACID SYNTHASE"/>
    <property type="match status" value="1"/>
</dbReference>
<evidence type="ECO:0000256" key="4">
    <source>
        <dbReference type="ARBA" id="ARBA00022692"/>
    </source>
</evidence>
<protein>
    <submittedName>
        <fullName evidence="10">LTA synthase family protein</fullName>
        <ecNumber evidence="10">2.7.8.-</ecNumber>
    </submittedName>
</protein>
<dbReference type="Gene3D" id="3.40.720.10">
    <property type="entry name" value="Alkaline Phosphatase, subunit A"/>
    <property type="match status" value="1"/>
</dbReference>
<feature type="transmembrane region" description="Helical" evidence="8">
    <location>
        <begin position="7"/>
        <end position="26"/>
    </location>
</feature>
<dbReference type="Pfam" id="PF00884">
    <property type="entry name" value="Sulfatase"/>
    <property type="match status" value="1"/>
</dbReference>
<dbReference type="InterPro" id="IPR000917">
    <property type="entry name" value="Sulfatase_N"/>
</dbReference>
<evidence type="ECO:0000313" key="10">
    <source>
        <dbReference type="EMBL" id="MEL5988867.1"/>
    </source>
</evidence>
<feature type="transmembrane region" description="Helical" evidence="8">
    <location>
        <begin position="112"/>
        <end position="136"/>
    </location>
</feature>
<comment type="caution">
    <text evidence="10">The sequence shown here is derived from an EMBL/GenBank/DDBJ whole genome shotgun (WGS) entry which is preliminary data.</text>
</comment>
<dbReference type="InterPro" id="IPR017850">
    <property type="entry name" value="Alkaline_phosphatase_core_sf"/>
</dbReference>
<dbReference type="InterPro" id="IPR050448">
    <property type="entry name" value="OpgB/LTA_synthase_biosynth"/>
</dbReference>
<feature type="transmembrane region" description="Helical" evidence="8">
    <location>
        <begin position="41"/>
        <end position="61"/>
    </location>
</feature>
<keyword evidence="11" id="KW-1185">Reference proteome</keyword>
<feature type="transmembrane region" description="Helical" evidence="8">
    <location>
        <begin position="156"/>
        <end position="173"/>
    </location>
</feature>
<keyword evidence="10" id="KW-0808">Transferase</keyword>
<feature type="transmembrane region" description="Helical" evidence="8">
    <location>
        <begin position="70"/>
        <end position="92"/>
    </location>
</feature>
<evidence type="ECO:0000256" key="6">
    <source>
        <dbReference type="ARBA" id="ARBA00023136"/>
    </source>
</evidence>
<dbReference type="PIRSF" id="PIRSF005091">
    <property type="entry name" value="Mmb_sulf_HI1246"/>
    <property type="match status" value="1"/>
</dbReference>
<evidence type="ECO:0000256" key="8">
    <source>
        <dbReference type="SAM" id="Phobius"/>
    </source>
</evidence>
<sequence>MIQKSGKYTALLVVVCTMWIQTYLTYKTSFDLKVENLLQEIILFINPLPFLLLIFGVALFFKTAKKRNRYYLIVSGILTFVLYGNVVFYRFYSDFITLPVLFQTSNFGDLGNSITTLISLKDIWYATGFLIIYITLKKIHSAKEFQLIKKEERRTYFIFSVAVLCFNLGLAEIERPQLLTRSFDREILVKSIGTFDYHLYDAFVQSKSHAQRVLADGSELTEVSNYVKSNQAEPNPSYFGLAKDRNVIIISLESMQNFVINNQVKGQTITPFLNELTKDPDTFYFDEFYHQTGLGKTSDAEFIVENSMYGTGRGAVFFTNAGNTFESMASRLNDTGYYTSVMHANNKSFWNRDLMYESLHIKKFFDVASYNVTEKNSANWGLKDIPFMEQSVKLMEDLPQPFYTRMLTLSNHFPFTSDEEDQYIKPYDSGDETVDRYFQTARYTDEAVKVLFQRLKQSGLYDNSIIVMYGDHYGISDNHNKAMARYLGKDAITPYDAAKLQRVPFFIHIPGSNKGKVMHEVAGELDIRPTILHLLGLNTTQDVQFGQDLLSKEHQNFTVFRDGRFVTDRVVYAAETFYDAQTGKPIQNTQPYGKYIKQANRKLEVSDQVINGDLLRFYDKQTGQITE</sequence>
<dbReference type="InterPro" id="IPR012160">
    <property type="entry name" value="LtaS-like"/>
</dbReference>
<organism evidence="10 11">
    <name type="scientific">Kurthia gibsonii</name>
    <dbReference type="NCBI Taxonomy" id="33946"/>
    <lineage>
        <taxon>Bacteria</taxon>
        <taxon>Bacillati</taxon>
        <taxon>Bacillota</taxon>
        <taxon>Bacilli</taxon>
        <taxon>Bacillales</taxon>
        <taxon>Caryophanaceae</taxon>
        <taxon>Kurthia</taxon>
    </lineage>
</organism>
<evidence type="ECO:0000259" key="9">
    <source>
        <dbReference type="Pfam" id="PF00884"/>
    </source>
</evidence>
<keyword evidence="6 7" id="KW-0472">Membrane</keyword>
<comment type="subcellular location">
    <subcellularLocation>
        <location evidence="1">Cell membrane</location>
        <topology evidence="1">Multi-pass membrane protein</topology>
    </subcellularLocation>
</comment>
<keyword evidence="3 7" id="KW-1003">Cell membrane</keyword>
<dbReference type="GO" id="GO:0016740">
    <property type="term" value="F:transferase activity"/>
    <property type="evidence" value="ECO:0007669"/>
    <property type="project" value="UniProtKB-KW"/>
</dbReference>
<evidence type="ECO:0000256" key="2">
    <source>
        <dbReference type="ARBA" id="ARBA00009983"/>
    </source>
</evidence>
<dbReference type="PANTHER" id="PTHR47371:SF1">
    <property type="entry name" value="LIPOTEICHOIC ACID SYNTHASE-LIKE YQGS"/>
    <property type="match status" value="1"/>
</dbReference>
<keyword evidence="5 8" id="KW-1133">Transmembrane helix</keyword>